<feature type="chain" id="PRO_5018708950" evidence="3">
    <location>
        <begin position="24"/>
        <end position="367"/>
    </location>
</feature>
<keyword evidence="3" id="KW-0732">Signal</keyword>
<feature type="region of interest" description="Disordered" evidence="1">
    <location>
        <begin position="123"/>
        <end position="318"/>
    </location>
</feature>
<organism evidence="4 5">
    <name type="scientific">Penaeus vannamei</name>
    <name type="common">Whiteleg shrimp</name>
    <name type="synonym">Litopenaeus vannamei</name>
    <dbReference type="NCBI Taxonomy" id="6689"/>
    <lineage>
        <taxon>Eukaryota</taxon>
        <taxon>Metazoa</taxon>
        <taxon>Ecdysozoa</taxon>
        <taxon>Arthropoda</taxon>
        <taxon>Crustacea</taxon>
        <taxon>Multicrustacea</taxon>
        <taxon>Malacostraca</taxon>
        <taxon>Eumalacostraca</taxon>
        <taxon>Eucarida</taxon>
        <taxon>Decapoda</taxon>
        <taxon>Dendrobranchiata</taxon>
        <taxon>Penaeoidea</taxon>
        <taxon>Penaeidae</taxon>
        <taxon>Penaeus</taxon>
    </lineage>
</organism>
<accession>A0A3R7PPD9</accession>
<keyword evidence="5" id="KW-1185">Reference proteome</keyword>
<feature type="compositionally biased region" description="Basic residues" evidence="1">
    <location>
        <begin position="165"/>
        <end position="178"/>
    </location>
</feature>
<reference evidence="4 5" key="2">
    <citation type="submission" date="2019-01" db="EMBL/GenBank/DDBJ databases">
        <title>The decoding of complex shrimp genome reveals the adaptation for benthos swimmer, frequently molting mechanism and breeding impact on genome.</title>
        <authorList>
            <person name="Sun Y."/>
            <person name="Gao Y."/>
            <person name="Yu Y."/>
        </authorList>
    </citation>
    <scope>NUCLEOTIDE SEQUENCE [LARGE SCALE GENOMIC DNA]</scope>
    <source>
        <tissue evidence="4">Muscle</tissue>
    </source>
</reference>
<gene>
    <name evidence="4" type="ORF">C7M84_008628</name>
</gene>
<evidence type="ECO:0000256" key="1">
    <source>
        <dbReference type="SAM" id="MobiDB-lite"/>
    </source>
</evidence>
<feature type="signal peptide" evidence="3">
    <location>
        <begin position="1"/>
        <end position="23"/>
    </location>
</feature>
<comment type="caution">
    <text evidence="4">The sequence shown here is derived from an EMBL/GenBank/DDBJ whole genome shotgun (WGS) entry which is preliminary data.</text>
</comment>
<evidence type="ECO:0000313" key="5">
    <source>
        <dbReference type="Proteomes" id="UP000283509"/>
    </source>
</evidence>
<feature type="region of interest" description="Disordered" evidence="1">
    <location>
        <begin position="330"/>
        <end position="367"/>
    </location>
</feature>
<sequence length="367" mass="42844">MSLRCAHILAFFIVNLDSPLTQAAVFRISKGEWKSYEPLSIKANLGNATILDKKPKQDSKQISPDNKPLVIAISTIVGVILLCIVVFLVWYLWKWRKVKEAEKQTLDRTSTVTYHRYSSSIEHLPGSSDVKKPDQEAVSAYGPSGYKYNPPQRFEKYTPKERRASNRRRSPPRPSRQRRNSDPHMTWSRARDLGLPESGWQVSKDPHAKREIRGRRPYRRSIMSDIGPAYSGPHRRHDAQDTSVSRRASNRRSPPRPSRQRRFSDPDMTWTSARELDHQPMWEARGRRPNRRSIMSDLGPAYSGPHKRHASQDAPLWYERLSRPPDYYSREAMARSRRPEPSWHSEYDFPQRSRRRSSPPYGRYNEN</sequence>
<dbReference type="Proteomes" id="UP000283509">
    <property type="component" value="Unassembled WGS sequence"/>
</dbReference>
<feature type="compositionally biased region" description="Basic and acidic residues" evidence="1">
    <location>
        <begin position="330"/>
        <end position="351"/>
    </location>
</feature>
<evidence type="ECO:0000256" key="3">
    <source>
        <dbReference type="SAM" id="SignalP"/>
    </source>
</evidence>
<feature type="compositionally biased region" description="Basic and acidic residues" evidence="1">
    <location>
        <begin position="153"/>
        <end position="164"/>
    </location>
</feature>
<dbReference type="EMBL" id="QCYY01002086">
    <property type="protein sequence ID" value="ROT72961.1"/>
    <property type="molecule type" value="Genomic_DNA"/>
</dbReference>
<feature type="compositionally biased region" description="Basic residues" evidence="1">
    <location>
        <begin position="248"/>
        <end position="261"/>
    </location>
</feature>
<dbReference type="OrthoDB" id="6361868at2759"/>
<protein>
    <submittedName>
        <fullName evidence="4">Uncharacterized protein</fullName>
    </submittedName>
</protein>
<dbReference type="AlphaFoldDB" id="A0A3R7PPD9"/>
<keyword evidence="2" id="KW-1133">Transmembrane helix</keyword>
<keyword evidence="2" id="KW-0812">Transmembrane</keyword>
<proteinExistence type="predicted"/>
<reference evidence="4 5" key="1">
    <citation type="submission" date="2018-04" db="EMBL/GenBank/DDBJ databases">
        <authorList>
            <person name="Zhang X."/>
            <person name="Yuan J."/>
            <person name="Li F."/>
            <person name="Xiang J."/>
        </authorList>
    </citation>
    <scope>NUCLEOTIDE SEQUENCE [LARGE SCALE GENOMIC DNA]</scope>
    <source>
        <tissue evidence="4">Muscle</tissue>
    </source>
</reference>
<keyword evidence="2" id="KW-0472">Membrane</keyword>
<feature type="transmembrane region" description="Helical" evidence="2">
    <location>
        <begin position="69"/>
        <end position="93"/>
    </location>
</feature>
<name>A0A3R7PPD9_PENVA</name>
<evidence type="ECO:0000313" key="4">
    <source>
        <dbReference type="EMBL" id="ROT72961.1"/>
    </source>
</evidence>
<feature type="compositionally biased region" description="Basic and acidic residues" evidence="1">
    <location>
        <begin position="274"/>
        <end position="286"/>
    </location>
</feature>
<evidence type="ECO:0000256" key="2">
    <source>
        <dbReference type="SAM" id="Phobius"/>
    </source>
</evidence>